<name>A0A2A5T3Q1_9GAMM</name>
<sequence>MINTLIFPTPTNTYFNINALFTFEGLYKIHAILIDNKPYFVAKDVAKALGDG</sequence>
<accession>A0A2A5T3Q1</accession>
<reference evidence="2" key="1">
    <citation type="submission" date="2017-04" db="EMBL/GenBank/DDBJ databases">
        <title>Genome evolution of the luminous symbionts of deep sea anglerfish.</title>
        <authorList>
            <person name="Hendry T.A."/>
        </authorList>
    </citation>
    <scope>NUCLEOTIDE SEQUENCE [LARGE SCALE GENOMIC DNA]</scope>
</reference>
<organism evidence="1 2">
    <name type="scientific">Candidatus Enterovibrio escicola</name>
    <dbReference type="NCBI Taxonomy" id="1927127"/>
    <lineage>
        <taxon>Bacteria</taxon>
        <taxon>Pseudomonadati</taxon>
        <taxon>Pseudomonadota</taxon>
        <taxon>Gammaproteobacteria</taxon>
        <taxon>Vibrionales</taxon>
        <taxon>Vibrionaceae</taxon>
        <taxon>Enterovibrio</taxon>
    </lineage>
</organism>
<evidence type="ECO:0000313" key="1">
    <source>
        <dbReference type="EMBL" id="PCS22748.1"/>
    </source>
</evidence>
<proteinExistence type="predicted"/>
<protein>
    <submittedName>
        <fullName evidence="1">Uncharacterized protein</fullName>
    </submittedName>
</protein>
<dbReference type="Proteomes" id="UP000219020">
    <property type="component" value="Unassembled WGS sequence"/>
</dbReference>
<evidence type="ECO:0000313" key="2">
    <source>
        <dbReference type="Proteomes" id="UP000219020"/>
    </source>
</evidence>
<dbReference type="EMBL" id="NBYY01000015">
    <property type="protein sequence ID" value="PCS22748.1"/>
    <property type="molecule type" value="Genomic_DNA"/>
</dbReference>
<keyword evidence="2" id="KW-1185">Reference proteome</keyword>
<gene>
    <name evidence="1" type="ORF">BTN49_1708</name>
</gene>
<dbReference type="AlphaFoldDB" id="A0A2A5T3Q1"/>
<comment type="caution">
    <text evidence="1">The sequence shown here is derived from an EMBL/GenBank/DDBJ whole genome shotgun (WGS) entry which is preliminary data.</text>
</comment>